<dbReference type="Pfam" id="PF00512">
    <property type="entry name" value="HisKA"/>
    <property type="match status" value="1"/>
</dbReference>
<dbReference type="InterPro" id="IPR003661">
    <property type="entry name" value="HisK_dim/P_dom"/>
</dbReference>
<organism evidence="10 11">
    <name type="scientific">Fictibacillus arsenicus</name>
    <dbReference type="NCBI Taxonomy" id="255247"/>
    <lineage>
        <taxon>Bacteria</taxon>
        <taxon>Bacillati</taxon>
        <taxon>Bacillota</taxon>
        <taxon>Bacilli</taxon>
        <taxon>Bacillales</taxon>
        <taxon>Fictibacillaceae</taxon>
        <taxon>Fictibacillus</taxon>
    </lineage>
</organism>
<dbReference type="SUPFAM" id="SSF55874">
    <property type="entry name" value="ATPase domain of HSP90 chaperone/DNA topoisomerase II/histidine kinase"/>
    <property type="match status" value="1"/>
</dbReference>
<evidence type="ECO:0000256" key="1">
    <source>
        <dbReference type="ARBA" id="ARBA00000085"/>
    </source>
</evidence>
<evidence type="ECO:0000256" key="3">
    <source>
        <dbReference type="ARBA" id="ARBA00022553"/>
    </source>
</evidence>
<keyword evidence="6" id="KW-0418">Kinase</keyword>
<dbReference type="Gene3D" id="1.10.490.70">
    <property type="entry name" value="Histidine kinase N-terminal domain"/>
    <property type="match status" value="1"/>
</dbReference>
<evidence type="ECO:0000313" key="11">
    <source>
        <dbReference type="Proteomes" id="UP000077412"/>
    </source>
</evidence>
<dbReference type="InterPro" id="IPR003594">
    <property type="entry name" value="HATPase_dom"/>
</dbReference>
<evidence type="ECO:0000256" key="7">
    <source>
        <dbReference type="ARBA" id="ARBA00022840"/>
    </source>
</evidence>
<dbReference type="InterPro" id="IPR036097">
    <property type="entry name" value="HisK_dim/P_sf"/>
</dbReference>
<keyword evidence="4" id="KW-0808">Transferase</keyword>
<dbReference type="SMART" id="SM00388">
    <property type="entry name" value="HisKA"/>
    <property type="match status" value="1"/>
</dbReference>
<dbReference type="GO" id="GO:0000155">
    <property type="term" value="F:phosphorelay sensor kinase activity"/>
    <property type="evidence" value="ECO:0007669"/>
    <property type="project" value="InterPro"/>
</dbReference>
<gene>
    <name evidence="10" type="ORF">ABE41_008365</name>
</gene>
<protein>
    <recommendedName>
        <fullName evidence="2">histidine kinase</fullName>
        <ecNumber evidence="2">2.7.13.3</ecNumber>
    </recommendedName>
</protein>
<proteinExistence type="predicted"/>
<evidence type="ECO:0000256" key="6">
    <source>
        <dbReference type="ARBA" id="ARBA00022777"/>
    </source>
</evidence>
<sequence length="382" mass="44368">MDSSTHEQINKKLASFLSEQKSSIVEKWLENVLLPQNDPFYEEVKKNGYQTIVELIYYLETDSLDRVSNLTNKMAKERIEAKANIGDFVHNINIGRSIVYELLMCSLLNEHEKGEGVLMMQRYFDHLLFLSVKDYTALKDSIIDRKNQFIQEMHHDRLTMLGQIAASFAHEFRNPLTSVKGFIYLLQRELEKTDQSAYYFEIIQNEMQSLEEKITQFLYLSKMRGLEDKLVSVPLTTLLKEMLEFMYPRFTETNIIIHCDLRDEVYIEGDSSQIKQVLLNILVNAVEELSEWNGERIIEVKLKRNLEKTVELSICNNGNPIPDYLLENVFEPFVTTKSLGTGLGLSVCKQIVEKHNGTIEVNSKEDFTCFTIKFPTIKESSR</sequence>
<dbReference type="InterPro" id="IPR004358">
    <property type="entry name" value="Sig_transdc_His_kin-like_C"/>
</dbReference>
<dbReference type="PANTHER" id="PTHR43065">
    <property type="entry name" value="SENSOR HISTIDINE KINASE"/>
    <property type="match status" value="1"/>
</dbReference>
<dbReference type="InterPro" id="IPR036890">
    <property type="entry name" value="HATPase_C_sf"/>
</dbReference>
<keyword evidence="8" id="KW-0902">Two-component regulatory system</keyword>
<dbReference type="Gene3D" id="1.10.287.130">
    <property type="match status" value="1"/>
</dbReference>
<dbReference type="SUPFAM" id="SSF47384">
    <property type="entry name" value="Homodimeric domain of signal transducing histidine kinase"/>
    <property type="match status" value="1"/>
</dbReference>
<keyword evidence="7" id="KW-0067">ATP-binding</keyword>
<dbReference type="Pfam" id="PF02518">
    <property type="entry name" value="HATPase_c"/>
    <property type="match status" value="1"/>
</dbReference>
<dbReference type="RefSeq" id="WP_066288727.1">
    <property type="nucleotide sequence ID" value="NZ_CP016761.1"/>
</dbReference>
<dbReference type="InterPro" id="IPR018984">
    <property type="entry name" value="Histidine_kinase_N"/>
</dbReference>
<dbReference type="AlphaFoldDB" id="A0A1B1Z3L4"/>
<keyword evidence="11" id="KW-1185">Reference proteome</keyword>
<evidence type="ECO:0000256" key="5">
    <source>
        <dbReference type="ARBA" id="ARBA00022741"/>
    </source>
</evidence>
<keyword evidence="3" id="KW-0597">Phosphoprotein</keyword>
<dbReference type="Proteomes" id="UP000077412">
    <property type="component" value="Chromosome"/>
</dbReference>
<dbReference type="CDD" id="cd00082">
    <property type="entry name" value="HisKA"/>
    <property type="match status" value="1"/>
</dbReference>
<feature type="domain" description="Histidine kinase" evidence="9">
    <location>
        <begin position="167"/>
        <end position="378"/>
    </location>
</feature>
<dbReference type="Pfam" id="PF09385">
    <property type="entry name" value="HisK_N"/>
    <property type="match status" value="1"/>
</dbReference>
<reference evidence="10 11" key="1">
    <citation type="submission" date="2016-08" db="EMBL/GenBank/DDBJ databases">
        <title>Complete genome sequence of Fictibacillus arsenicus G25-54, a strain with toxicity to nematodes and a potential arsenic-resistance activity.</title>
        <authorList>
            <person name="Zheng Z."/>
        </authorList>
    </citation>
    <scope>NUCLEOTIDE SEQUENCE [LARGE SCALE GENOMIC DNA]</scope>
    <source>
        <strain evidence="10 11">G25-54</strain>
    </source>
</reference>
<dbReference type="PANTHER" id="PTHR43065:SF10">
    <property type="entry name" value="PEROXIDE STRESS-ACTIVATED HISTIDINE KINASE MAK3"/>
    <property type="match status" value="1"/>
</dbReference>
<keyword evidence="5" id="KW-0547">Nucleotide-binding</keyword>
<evidence type="ECO:0000256" key="2">
    <source>
        <dbReference type="ARBA" id="ARBA00012438"/>
    </source>
</evidence>
<comment type="catalytic activity">
    <reaction evidence="1">
        <text>ATP + protein L-histidine = ADP + protein N-phospho-L-histidine.</text>
        <dbReference type="EC" id="2.7.13.3"/>
    </reaction>
</comment>
<evidence type="ECO:0000256" key="8">
    <source>
        <dbReference type="ARBA" id="ARBA00023012"/>
    </source>
</evidence>
<evidence type="ECO:0000259" key="9">
    <source>
        <dbReference type="PROSITE" id="PS50109"/>
    </source>
</evidence>
<evidence type="ECO:0000256" key="4">
    <source>
        <dbReference type="ARBA" id="ARBA00022679"/>
    </source>
</evidence>
<name>A0A1B1Z3L4_9BACL</name>
<dbReference type="PROSITE" id="PS50109">
    <property type="entry name" value="HIS_KIN"/>
    <property type="match status" value="1"/>
</dbReference>
<dbReference type="STRING" id="255247.ABE41_008365"/>
<dbReference type="SMART" id="SM00387">
    <property type="entry name" value="HATPase_c"/>
    <property type="match status" value="1"/>
</dbReference>
<dbReference type="PRINTS" id="PR00344">
    <property type="entry name" value="BCTRLSENSOR"/>
</dbReference>
<dbReference type="KEGG" id="far:ABE41_008365"/>
<evidence type="ECO:0000313" key="10">
    <source>
        <dbReference type="EMBL" id="ANX12018.1"/>
    </source>
</evidence>
<accession>A0A1B1Z3L4</accession>
<dbReference type="EC" id="2.7.13.3" evidence="2"/>
<dbReference type="Gene3D" id="3.30.565.10">
    <property type="entry name" value="Histidine kinase-like ATPase, C-terminal domain"/>
    <property type="match status" value="1"/>
</dbReference>
<dbReference type="GO" id="GO:0005524">
    <property type="term" value="F:ATP binding"/>
    <property type="evidence" value="ECO:0007669"/>
    <property type="project" value="UniProtKB-KW"/>
</dbReference>
<dbReference type="EMBL" id="CP016761">
    <property type="protein sequence ID" value="ANX12018.1"/>
    <property type="molecule type" value="Genomic_DNA"/>
</dbReference>
<dbReference type="InterPro" id="IPR005467">
    <property type="entry name" value="His_kinase_dom"/>
</dbReference>